<feature type="domain" description="PX" evidence="7">
    <location>
        <begin position="73"/>
        <end position="192"/>
    </location>
</feature>
<dbReference type="OrthoDB" id="5975050at2759"/>
<keyword evidence="4" id="KW-0653">Protein transport</keyword>
<dbReference type="AlphaFoldDB" id="A0A9J6CE11"/>
<accession>A0A9J6CE11</accession>
<dbReference type="InterPro" id="IPR039937">
    <property type="entry name" value="SNX20/SNX21"/>
</dbReference>
<comment type="caution">
    <text evidence="8">The sequence shown here is derived from an EMBL/GenBank/DDBJ whole genome shotgun (WGS) entry which is preliminary data.</text>
</comment>
<keyword evidence="9" id="KW-1185">Reference proteome</keyword>
<dbReference type="GO" id="GO:1901981">
    <property type="term" value="F:phosphatidylinositol phosphate binding"/>
    <property type="evidence" value="ECO:0007669"/>
    <property type="project" value="TreeGrafter"/>
</dbReference>
<dbReference type="GO" id="GO:0031901">
    <property type="term" value="C:early endosome membrane"/>
    <property type="evidence" value="ECO:0007669"/>
    <property type="project" value="UniProtKB-SubCell"/>
</dbReference>
<dbReference type="Proteomes" id="UP001107558">
    <property type="component" value="Chromosome 1"/>
</dbReference>
<dbReference type="PANTHER" id="PTHR20939">
    <property type="entry name" value="SORTING NEXIN 20, 21"/>
    <property type="match status" value="1"/>
</dbReference>
<dbReference type="InterPro" id="IPR036871">
    <property type="entry name" value="PX_dom_sf"/>
</dbReference>
<sequence>MHAVIRGSREQVSDDGAEILHAEELDEDSSPVAEAFERTTLELSKNKIVKDVWQRATRKPLPISTTDGFVTRFEIQFARIVSDDESQSSKKYVVYDVTCRQDTNTQEDKSTATIEKRYTDFLTLYEALKKENSQLLSNVAFPGKKILGNFTSDLISERALAFENFLDYIISVPALRDSPSFLSFLQDDDLNKAARQIDERRNELAVPILEAIFLLLNKVYLDKSRPVLLLLCRLVAACTSSPIPHPSSVKWTELALRRFDHVSDTEILVLYIPLLNTASFLFWQKGLDTKLINNRLEEMGRKGIKIKDTLTLMQSLHTIEPRSETF</sequence>
<dbReference type="GO" id="GO:0015031">
    <property type="term" value="P:protein transport"/>
    <property type="evidence" value="ECO:0007669"/>
    <property type="project" value="UniProtKB-KW"/>
</dbReference>
<proteinExistence type="predicted"/>
<keyword evidence="6" id="KW-0472">Membrane</keyword>
<evidence type="ECO:0000256" key="4">
    <source>
        <dbReference type="ARBA" id="ARBA00022927"/>
    </source>
</evidence>
<keyword evidence="3" id="KW-0967">Endosome</keyword>
<organism evidence="8 9">
    <name type="scientific">Polypedilum vanderplanki</name>
    <name type="common">Sleeping chironomid midge</name>
    <dbReference type="NCBI Taxonomy" id="319348"/>
    <lineage>
        <taxon>Eukaryota</taxon>
        <taxon>Metazoa</taxon>
        <taxon>Ecdysozoa</taxon>
        <taxon>Arthropoda</taxon>
        <taxon>Hexapoda</taxon>
        <taxon>Insecta</taxon>
        <taxon>Pterygota</taxon>
        <taxon>Neoptera</taxon>
        <taxon>Endopterygota</taxon>
        <taxon>Diptera</taxon>
        <taxon>Nematocera</taxon>
        <taxon>Chironomoidea</taxon>
        <taxon>Chironomidae</taxon>
        <taxon>Chironominae</taxon>
        <taxon>Polypedilum</taxon>
        <taxon>Polypedilum</taxon>
    </lineage>
</organism>
<evidence type="ECO:0000256" key="3">
    <source>
        <dbReference type="ARBA" id="ARBA00022753"/>
    </source>
</evidence>
<evidence type="ECO:0000256" key="5">
    <source>
        <dbReference type="ARBA" id="ARBA00023121"/>
    </source>
</evidence>
<dbReference type="InterPro" id="IPR001683">
    <property type="entry name" value="PX_dom"/>
</dbReference>
<dbReference type="Gene3D" id="3.30.1520.10">
    <property type="entry name" value="Phox-like domain"/>
    <property type="match status" value="1"/>
</dbReference>
<protein>
    <recommendedName>
        <fullName evidence="7">PX domain-containing protein</fullName>
    </recommendedName>
</protein>
<evidence type="ECO:0000256" key="2">
    <source>
        <dbReference type="ARBA" id="ARBA00022448"/>
    </source>
</evidence>
<dbReference type="SMART" id="SM00312">
    <property type="entry name" value="PX"/>
    <property type="match status" value="1"/>
</dbReference>
<dbReference type="SUPFAM" id="SSF64268">
    <property type="entry name" value="PX domain"/>
    <property type="match status" value="1"/>
</dbReference>
<comment type="subcellular location">
    <subcellularLocation>
        <location evidence="1">Early endosome membrane</location>
        <topology evidence="1">Peripheral membrane protein</topology>
        <orientation evidence="1">Cytoplasmic side</orientation>
    </subcellularLocation>
</comment>
<dbReference type="EMBL" id="JADBJN010000001">
    <property type="protein sequence ID" value="KAG5680340.1"/>
    <property type="molecule type" value="Genomic_DNA"/>
</dbReference>
<evidence type="ECO:0000313" key="9">
    <source>
        <dbReference type="Proteomes" id="UP001107558"/>
    </source>
</evidence>
<dbReference type="Pfam" id="PF00787">
    <property type="entry name" value="PX"/>
    <property type="match status" value="1"/>
</dbReference>
<keyword evidence="5" id="KW-0446">Lipid-binding</keyword>
<evidence type="ECO:0000256" key="6">
    <source>
        <dbReference type="ARBA" id="ARBA00023136"/>
    </source>
</evidence>
<keyword evidence="2" id="KW-0813">Transport</keyword>
<name>A0A9J6CE11_POLVA</name>
<dbReference type="PANTHER" id="PTHR20939:SF11">
    <property type="entry name" value="LD12265P"/>
    <property type="match status" value="1"/>
</dbReference>
<evidence type="ECO:0000313" key="8">
    <source>
        <dbReference type="EMBL" id="KAG5680340.1"/>
    </source>
</evidence>
<gene>
    <name evidence="8" type="ORF">PVAND_009851</name>
</gene>
<reference evidence="8" key="1">
    <citation type="submission" date="2021-03" db="EMBL/GenBank/DDBJ databases">
        <title>Chromosome level genome of the anhydrobiotic midge Polypedilum vanderplanki.</title>
        <authorList>
            <person name="Yoshida Y."/>
            <person name="Kikawada T."/>
            <person name="Gusev O."/>
        </authorList>
    </citation>
    <scope>NUCLEOTIDE SEQUENCE</scope>
    <source>
        <strain evidence="8">NIAS01</strain>
        <tissue evidence="8">Whole body or cell culture</tissue>
    </source>
</reference>
<evidence type="ECO:0000259" key="7">
    <source>
        <dbReference type="PROSITE" id="PS50195"/>
    </source>
</evidence>
<evidence type="ECO:0000256" key="1">
    <source>
        <dbReference type="ARBA" id="ARBA00004469"/>
    </source>
</evidence>
<dbReference type="PROSITE" id="PS50195">
    <property type="entry name" value="PX"/>
    <property type="match status" value="1"/>
</dbReference>